<evidence type="ECO:0000256" key="1">
    <source>
        <dbReference type="ARBA" id="ARBA00022741"/>
    </source>
</evidence>
<dbReference type="Gene3D" id="2.40.100.10">
    <property type="entry name" value="Cyclophilin-like"/>
    <property type="match status" value="1"/>
</dbReference>
<evidence type="ECO:0000313" key="6">
    <source>
        <dbReference type="Proteomes" id="UP000180057"/>
    </source>
</evidence>
<gene>
    <name evidence="5" type="ORF">BKP45_08210</name>
</gene>
<keyword evidence="3" id="KW-0067">ATP-binding</keyword>
<dbReference type="InterPro" id="IPR003778">
    <property type="entry name" value="CT_A_B"/>
</dbReference>
<comment type="caution">
    <text evidence="5">The sequence shown here is derived from an EMBL/GenBank/DDBJ whole genome shotgun (WGS) entry which is preliminary data.</text>
</comment>
<protein>
    <submittedName>
        <fullName evidence="5">KipI antagonist</fullName>
    </submittedName>
</protein>
<dbReference type="PANTHER" id="PTHR43309">
    <property type="entry name" value="5-OXOPROLINASE SUBUNIT C"/>
    <property type="match status" value="1"/>
</dbReference>
<dbReference type="GO" id="GO:0005524">
    <property type="term" value="F:ATP binding"/>
    <property type="evidence" value="ECO:0007669"/>
    <property type="project" value="UniProtKB-KW"/>
</dbReference>
<feature type="domain" description="Carboxyltransferase" evidence="4">
    <location>
        <begin position="24"/>
        <end position="319"/>
    </location>
</feature>
<organism evidence="5 6">
    <name type="scientific">Anaerobacillus alkalidiazotrophicus</name>
    <dbReference type="NCBI Taxonomy" id="472963"/>
    <lineage>
        <taxon>Bacteria</taxon>
        <taxon>Bacillati</taxon>
        <taxon>Bacillota</taxon>
        <taxon>Bacilli</taxon>
        <taxon>Bacillales</taxon>
        <taxon>Bacillaceae</taxon>
        <taxon>Anaerobacillus</taxon>
    </lineage>
</organism>
<dbReference type="AlphaFoldDB" id="A0A1S2M7K2"/>
<dbReference type="InterPro" id="IPR052708">
    <property type="entry name" value="PxpC"/>
</dbReference>
<accession>A0A1S2M7K2</accession>
<proteinExistence type="predicted"/>
<dbReference type="PANTHER" id="PTHR43309:SF5">
    <property type="entry name" value="5-OXOPROLINASE SUBUNIT C"/>
    <property type="match status" value="1"/>
</dbReference>
<dbReference type="STRING" id="472963.BKP45_08210"/>
<dbReference type="SMART" id="SM00797">
    <property type="entry name" value="AHS2"/>
    <property type="match status" value="1"/>
</dbReference>
<dbReference type="Pfam" id="PF02626">
    <property type="entry name" value="CT_A_B"/>
    <property type="match status" value="1"/>
</dbReference>
<dbReference type="EMBL" id="MLQS01000007">
    <property type="protein sequence ID" value="OIJ20772.1"/>
    <property type="molecule type" value="Genomic_DNA"/>
</dbReference>
<keyword evidence="6" id="KW-1185">Reference proteome</keyword>
<name>A0A1S2M7K2_9BACI</name>
<evidence type="ECO:0000256" key="3">
    <source>
        <dbReference type="ARBA" id="ARBA00022840"/>
    </source>
</evidence>
<keyword evidence="2" id="KW-0378">Hydrolase</keyword>
<evidence type="ECO:0000259" key="4">
    <source>
        <dbReference type="SMART" id="SM00797"/>
    </source>
</evidence>
<dbReference type="GO" id="GO:0016787">
    <property type="term" value="F:hydrolase activity"/>
    <property type="evidence" value="ECO:0007669"/>
    <property type="project" value="UniProtKB-KW"/>
</dbReference>
<dbReference type="OrthoDB" id="9782422at2"/>
<evidence type="ECO:0000313" key="5">
    <source>
        <dbReference type="EMBL" id="OIJ20772.1"/>
    </source>
</evidence>
<dbReference type="InterPro" id="IPR029000">
    <property type="entry name" value="Cyclophilin-like_dom_sf"/>
</dbReference>
<dbReference type="RefSeq" id="WP_071389246.1">
    <property type="nucleotide sequence ID" value="NZ_MLQS01000007.1"/>
</dbReference>
<keyword evidence="1" id="KW-0547">Nucleotide-binding</keyword>
<evidence type="ECO:0000256" key="2">
    <source>
        <dbReference type="ARBA" id="ARBA00022801"/>
    </source>
</evidence>
<dbReference type="Proteomes" id="UP000180057">
    <property type="component" value="Unassembled WGS sequence"/>
</dbReference>
<sequence>MSIVILRSGLLTTIQDLGRFGFQKYGVIVSGAMDPYALRIANLLVGNDEGTATLEMTVTGPSLKFEQDCLIAITGGDLSPSIENVSVPLWKPVLVRNGAVLHFGACKKGCRAYLAVAGGFSVDEVMGSCSTYLRANLGGFQGRALQKGDIVSLKIRTEQSKAIEQICSLTEPYFSTTSWNVNTEWMGQDTEINTIRVIAGAHLDLFTEECRNAFYHDTFTITPQSDRMGYRLSGPDLQLINRFEMLSEAVTLGTIQVPSDGNPIILLVDRQTTGGYPRIGQVVSVDIPTLAQLKPGKKIRFKKVSIEEAEALYISRENELNELKTGLNLKINKK</sequence>
<reference evidence="5 6" key="1">
    <citation type="submission" date="2016-10" db="EMBL/GenBank/DDBJ databases">
        <title>Draft genome sequences of four alkaliphilic bacteria belonging to the Anaerobacillus genus.</title>
        <authorList>
            <person name="Bassil N.M."/>
            <person name="Lloyd J.R."/>
        </authorList>
    </citation>
    <scope>NUCLEOTIDE SEQUENCE [LARGE SCALE GENOMIC DNA]</scope>
    <source>
        <strain evidence="5 6">DSM 22531</strain>
    </source>
</reference>
<dbReference type="NCBIfam" id="TIGR00724">
    <property type="entry name" value="urea_amlyse_rel"/>
    <property type="match status" value="1"/>
</dbReference>
<dbReference type="SUPFAM" id="SSF50891">
    <property type="entry name" value="Cyclophilin-like"/>
    <property type="match status" value="1"/>
</dbReference>